<evidence type="ECO:0000313" key="12">
    <source>
        <dbReference type="EMBL" id="WUQ17481.1"/>
    </source>
</evidence>
<comment type="similarity">
    <text evidence="2">Belongs to the methyltransferase superfamily. L-isoaspartyl/D-aspartyl protein methyltransferase family.</text>
</comment>
<reference evidence="12" key="1">
    <citation type="submission" date="2022-10" db="EMBL/GenBank/DDBJ databases">
        <title>The complete genomes of actinobacterial strains from the NBC collection.</title>
        <authorList>
            <person name="Joergensen T.S."/>
            <person name="Alvarez Arevalo M."/>
            <person name="Sterndorff E.B."/>
            <person name="Faurdal D."/>
            <person name="Vuksanovic O."/>
            <person name="Mourched A.-S."/>
            <person name="Charusanti P."/>
            <person name="Shaw S."/>
            <person name="Blin K."/>
            <person name="Weber T."/>
        </authorList>
    </citation>
    <scope>NUCLEOTIDE SEQUENCE</scope>
    <source>
        <strain evidence="12">NBC_00248</strain>
    </source>
</reference>
<comment type="subcellular location">
    <subcellularLocation>
        <location evidence="1">Cytoplasm</location>
    </subcellularLocation>
</comment>
<evidence type="ECO:0000256" key="4">
    <source>
        <dbReference type="ARBA" id="ARBA00013346"/>
    </source>
</evidence>
<dbReference type="EC" id="2.1.1.77" evidence="3"/>
<gene>
    <name evidence="12" type="ORF">OG517_42295</name>
</gene>
<keyword evidence="13" id="KW-1185">Reference proteome</keyword>
<evidence type="ECO:0000256" key="5">
    <source>
        <dbReference type="ARBA" id="ARBA00022490"/>
    </source>
</evidence>
<evidence type="ECO:0000256" key="8">
    <source>
        <dbReference type="ARBA" id="ARBA00022691"/>
    </source>
</evidence>
<evidence type="ECO:0000256" key="10">
    <source>
        <dbReference type="ARBA" id="ARBA00031323"/>
    </source>
</evidence>
<evidence type="ECO:0000256" key="6">
    <source>
        <dbReference type="ARBA" id="ARBA00022603"/>
    </source>
</evidence>
<dbReference type="Gene3D" id="3.40.50.150">
    <property type="entry name" value="Vaccinia Virus protein VP39"/>
    <property type="match status" value="1"/>
</dbReference>
<dbReference type="PANTHER" id="PTHR11579">
    <property type="entry name" value="PROTEIN-L-ISOASPARTATE O-METHYLTRANSFERASE"/>
    <property type="match status" value="1"/>
</dbReference>
<accession>A0ABZ1TS03</accession>
<evidence type="ECO:0000256" key="9">
    <source>
        <dbReference type="ARBA" id="ARBA00030757"/>
    </source>
</evidence>
<dbReference type="EMBL" id="CP108090">
    <property type="protein sequence ID" value="WUQ17481.1"/>
    <property type="molecule type" value="Genomic_DNA"/>
</dbReference>
<proteinExistence type="inferred from homology"/>
<keyword evidence="5" id="KW-0963">Cytoplasm</keyword>
<dbReference type="CDD" id="cd02440">
    <property type="entry name" value="AdoMet_MTases"/>
    <property type="match status" value="1"/>
</dbReference>
<dbReference type="InterPro" id="IPR029063">
    <property type="entry name" value="SAM-dependent_MTases_sf"/>
</dbReference>
<keyword evidence="8" id="KW-0949">S-adenosyl-L-methionine</keyword>
<evidence type="ECO:0000256" key="2">
    <source>
        <dbReference type="ARBA" id="ARBA00005369"/>
    </source>
</evidence>
<sequence>MHLDDRRRELAEAMETQGLWPTDSPWVRRAILDTLPRHQFAPDRLWTWNGRDEYVPVDRGRDQDAWADLVYAGPEDSAIIQILDGLPSSSLSCVAVVAVVADMLDSLILEPGQRILEVGTGTGWNAGLLAARAGVGLVTSVEVDTDLATAAGRRLTAAGLDVAVHAGDGNAGWPAGAPYDGVIATYAVDEIPWTWIEQTRPGGRLVIPWGRLGHVALTVADDGRSATGWVQGLGMFMPSRGIDQGREHHAIRGHGPPDRTVHVDRGLHALTDVNLLFALRVSHPDIQITTEETAEGLTVRLHDGVSSWATAVIDQDGTTAAYEGGPRQLLAEADAGRRHWEERGSPGLWDFGMTVTPEGQHVWSGAADAGPYMP</sequence>
<dbReference type="Pfam" id="PF01135">
    <property type="entry name" value="PCMT"/>
    <property type="match status" value="1"/>
</dbReference>
<dbReference type="SUPFAM" id="SSF53335">
    <property type="entry name" value="S-adenosyl-L-methionine-dependent methyltransferases"/>
    <property type="match status" value="1"/>
</dbReference>
<keyword evidence="7" id="KW-0808">Transferase</keyword>
<evidence type="ECO:0000256" key="3">
    <source>
        <dbReference type="ARBA" id="ARBA00011890"/>
    </source>
</evidence>
<evidence type="ECO:0000256" key="1">
    <source>
        <dbReference type="ARBA" id="ARBA00004496"/>
    </source>
</evidence>
<dbReference type="GO" id="GO:0032259">
    <property type="term" value="P:methylation"/>
    <property type="evidence" value="ECO:0007669"/>
    <property type="project" value="UniProtKB-KW"/>
</dbReference>
<organism evidence="12 13">
    <name type="scientific">Streptomyces virginiae</name>
    <name type="common">Streptomyces cinnamonensis</name>
    <dbReference type="NCBI Taxonomy" id="1961"/>
    <lineage>
        <taxon>Bacteria</taxon>
        <taxon>Bacillati</taxon>
        <taxon>Actinomycetota</taxon>
        <taxon>Actinomycetes</taxon>
        <taxon>Kitasatosporales</taxon>
        <taxon>Streptomycetaceae</taxon>
        <taxon>Streptomyces</taxon>
    </lineage>
</organism>
<dbReference type="RefSeq" id="WP_328965698.1">
    <property type="nucleotide sequence ID" value="NZ_CP108090.1"/>
</dbReference>
<dbReference type="PANTHER" id="PTHR11579:SF0">
    <property type="entry name" value="PROTEIN-L-ISOASPARTATE(D-ASPARTATE) O-METHYLTRANSFERASE"/>
    <property type="match status" value="1"/>
</dbReference>
<dbReference type="GO" id="GO:0008168">
    <property type="term" value="F:methyltransferase activity"/>
    <property type="evidence" value="ECO:0007669"/>
    <property type="project" value="UniProtKB-KW"/>
</dbReference>
<evidence type="ECO:0000256" key="11">
    <source>
        <dbReference type="ARBA" id="ARBA00031350"/>
    </source>
</evidence>
<keyword evidence="6 12" id="KW-0489">Methyltransferase</keyword>
<dbReference type="InterPro" id="IPR000682">
    <property type="entry name" value="PCMT"/>
</dbReference>
<protein>
    <recommendedName>
        <fullName evidence="4">Protein-L-isoaspartate O-methyltransferase</fullName>
        <ecNumber evidence="3">2.1.1.77</ecNumber>
    </recommendedName>
    <alternativeName>
        <fullName evidence="11">L-isoaspartyl protein carboxyl methyltransferase</fullName>
    </alternativeName>
    <alternativeName>
        <fullName evidence="9">Protein L-isoaspartyl methyltransferase</fullName>
    </alternativeName>
    <alternativeName>
        <fullName evidence="10">Protein-beta-aspartate methyltransferase</fullName>
    </alternativeName>
</protein>
<name>A0ABZ1TS03_STRVG</name>
<evidence type="ECO:0000256" key="7">
    <source>
        <dbReference type="ARBA" id="ARBA00022679"/>
    </source>
</evidence>
<dbReference type="Proteomes" id="UP001432039">
    <property type="component" value="Chromosome"/>
</dbReference>
<evidence type="ECO:0000313" key="13">
    <source>
        <dbReference type="Proteomes" id="UP001432039"/>
    </source>
</evidence>